<dbReference type="Gene3D" id="1.10.10.10">
    <property type="entry name" value="Winged helix-like DNA-binding domain superfamily/Winged helix DNA-binding domain"/>
    <property type="match status" value="1"/>
</dbReference>
<dbReference type="Pfam" id="PF04297">
    <property type="entry name" value="UPF0122"/>
    <property type="match status" value="1"/>
</dbReference>
<protein>
    <recommendedName>
        <fullName evidence="3">UPF0122 protein Dia5BBH33_04080</fullName>
    </recommendedName>
</protein>
<dbReference type="PANTHER" id="PTHR40083">
    <property type="entry name" value="UPF0122 PROTEIN CBO2450/CLC_2298"/>
    <property type="match status" value="1"/>
</dbReference>
<dbReference type="EMBL" id="AP019697">
    <property type="protein sequence ID" value="BBK24473.1"/>
    <property type="molecule type" value="Genomic_DNA"/>
</dbReference>
<dbReference type="Proteomes" id="UP000320585">
    <property type="component" value="Chromosome"/>
</dbReference>
<dbReference type="InterPro" id="IPR013324">
    <property type="entry name" value="RNA_pol_sigma_r3/r4-like"/>
</dbReference>
<organism evidence="4 5">
    <name type="scientific">Dialister hominis</name>
    <dbReference type="NCBI Taxonomy" id="2582419"/>
    <lineage>
        <taxon>Bacteria</taxon>
        <taxon>Bacillati</taxon>
        <taxon>Bacillota</taxon>
        <taxon>Negativicutes</taxon>
        <taxon>Veillonellales</taxon>
        <taxon>Veillonellaceae</taxon>
        <taxon>Dialister</taxon>
    </lineage>
</organism>
<proteinExistence type="inferred from homology"/>
<reference evidence="5" key="1">
    <citation type="submission" date="2019-05" db="EMBL/GenBank/DDBJ databases">
        <title>Complete genome sequencing of Dialister sp. strain 5BBH33.</title>
        <authorList>
            <person name="Sakamoto M."/>
            <person name="Murakami T."/>
            <person name="Mori H."/>
        </authorList>
    </citation>
    <scope>NUCLEOTIDE SEQUENCE [LARGE SCALE GENOMIC DNA]</scope>
    <source>
        <strain evidence="5">5BBH33</strain>
    </source>
</reference>
<comment type="similarity">
    <text evidence="1 3">Belongs to the UPF0122 family.</text>
</comment>
<dbReference type="SUPFAM" id="SSF88659">
    <property type="entry name" value="Sigma3 and sigma4 domains of RNA polymerase sigma factors"/>
    <property type="match status" value="1"/>
</dbReference>
<comment type="function">
    <text evidence="2 3">Might take part in the signal recognition particle (SRP) pathway. This is inferred from the conservation of its genetic proximity to ftsY/ffh. May be a regulatory protein.</text>
</comment>
<evidence type="ECO:0000313" key="4">
    <source>
        <dbReference type="EMBL" id="BBK24473.1"/>
    </source>
</evidence>
<dbReference type="InterPro" id="IPR007394">
    <property type="entry name" value="UPF0122"/>
</dbReference>
<dbReference type="KEGG" id="dho:Dia5BBH33_04080"/>
<dbReference type="PANTHER" id="PTHR40083:SF1">
    <property type="entry name" value="UPF0122 PROTEIN YLXM"/>
    <property type="match status" value="1"/>
</dbReference>
<evidence type="ECO:0000256" key="3">
    <source>
        <dbReference type="HAMAP-Rule" id="MF_00245"/>
    </source>
</evidence>
<sequence>MLDMALSSLYNDKRYGDAMSLENVVQNGELLDCYGELLTPRQRECLDLYYNENLTLAEIAEYFHISRQAVHDAMRHGEEQLRTYESALHLAEARIRRQKAAESLEGMIPEAKKSEAEPLLRILTE</sequence>
<accession>A0A8D4ZZY1</accession>
<dbReference type="AlphaFoldDB" id="A0A8D4ZZY1"/>
<evidence type="ECO:0000256" key="1">
    <source>
        <dbReference type="ARBA" id="ARBA00008720"/>
    </source>
</evidence>
<dbReference type="HAMAP" id="MF_00245">
    <property type="entry name" value="UPF0122"/>
    <property type="match status" value="1"/>
</dbReference>
<gene>
    <name evidence="4" type="ORF">Dia5BBH33_04080</name>
</gene>
<dbReference type="InterPro" id="IPR036388">
    <property type="entry name" value="WH-like_DNA-bd_sf"/>
</dbReference>
<dbReference type="InterPro" id="IPR054831">
    <property type="entry name" value="UPF0122_fam_protein"/>
</dbReference>
<keyword evidence="5" id="KW-1185">Reference proteome</keyword>
<evidence type="ECO:0000313" key="5">
    <source>
        <dbReference type="Proteomes" id="UP000320585"/>
    </source>
</evidence>
<dbReference type="NCBIfam" id="NF045758">
    <property type="entry name" value="YlxM"/>
    <property type="match status" value="1"/>
</dbReference>
<evidence type="ECO:0000256" key="2">
    <source>
        <dbReference type="ARBA" id="ARBA00024764"/>
    </source>
</evidence>
<name>A0A8D4ZZY1_9FIRM</name>